<dbReference type="GO" id="GO:0008800">
    <property type="term" value="F:beta-lactamase activity"/>
    <property type="evidence" value="ECO:0007669"/>
    <property type="project" value="InterPro"/>
</dbReference>
<evidence type="ECO:0000259" key="1">
    <source>
        <dbReference type="Pfam" id="PF13354"/>
    </source>
</evidence>
<dbReference type="AlphaFoldDB" id="A0A2Z6TUF6"/>
<comment type="caution">
    <text evidence="2">The sequence shown here is derived from an EMBL/GenBank/DDBJ whole genome shotgun (WGS) entry which is preliminary data.</text>
</comment>
<dbReference type="PANTHER" id="PTHR35333:SF3">
    <property type="entry name" value="BETA-LACTAMASE-TYPE TRANSPEPTIDASE FOLD CONTAINING PROTEIN"/>
    <property type="match status" value="1"/>
</dbReference>
<organism evidence="2 3">
    <name type="scientific">Lactobacillus rodentium</name>
    <dbReference type="NCBI Taxonomy" id="947835"/>
    <lineage>
        <taxon>Bacteria</taxon>
        <taxon>Bacillati</taxon>
        <taxon>Bacillota</taxon>
        <taxon>Bacilli</taxon>
        <taxon>Lactobacillales</taxon>
        <taxon>Lactobacillaceae</taxon>
        <taxon>Lactobacillus</taxon>
    </lineage>
</organism>
<dbReference type="GO" id="GO:0046677">
    <property type="term" value="P:response to antibiotic"/>
    <property type="evidence" value="ECO:0007669"/>
    <property type="project" value="InterPro"/>
</dbReference>
<dbReference type="InterPro" id="IPR000871">
    <property type="entry name" value="Beta-lactam_class-A"/>
</dbReference>
<dbReference type="Proteomes" id="UP000257317">
    <property type="component" value="Unassembled WGS sequence"/>
</dbReference>
<dbReference type="Pfam" id="PF13354">
    <property type="entry name" value="Beta-lactamase2"/>
    <property type="match status" value="1"/>
</dbReference>
<dbReference type="PANTHER" id="PTHR35333">
    <property type="entry name" value="BETA-LACTAMASE"/>
    <property type="match status" value="1"/>
</dbReference>
<reference evidence="3" key="1">
    <citation type="submission" date="2018-03" db="EMBL/GenBank/DDBJ databases">
        <title>New taxa in the Lactobacillus gasseri group.</title>
        <authorList>
            <person name="Tanizawa Y."/>
            <person name="Tohno M."/>
            <person name="Endo A."/>
            <person name="Arita M."/>
        </authorList>
    </citation>
    <scope>NUCLEOTIDE SEQUENCE [LARGE SCALE GENOMIC DNA]</scope>
    <source>
        <strain evidence="3">DSM 24759</strain>
    </source>
</reference>
<accession>A0A2Z6TUF6</accession>
<gene>
    <name evidence="2" type="ORF">LrDSM24759_12630</name>
</gene>
<protein>
    <submittedName>
        <fullName evidence="2">Beta-lactamase class A</fullName>
    </submittedName>
</protein>
<evidence type="ECO:0000313" key="2">
    <source>
        <dbReference type="EMBL" id="GBG05349.1"/>
    </source>
</evidence>
<dbReference type="Gene3D" id="3.40.710.10">
    <property type="entry name" value="DD-peptidase/beta-lactamase superfamily"/>
    <property type="match status" value="1"/>
</dbReference>
<feature type="domain" description="Beta-lactamase class A catalytic" evidence="1">
    <location>
        <begin position="29"/>
        <end position="223"/>
    </location>
</feature>
<dbReference type="SUPFAM" id="SSF56601">
    <property type="entry name" value="beta-lactamase/transpeptidase-like"/>
    <property type="match status" value="1"/>
</dbReference>
<dbReference type="OrthoDB" id="9775096at2"/>
<sequence>MLKDELEALIPEKDVDTGIMLCYGDDILFKHNADKAFSAAGFIDLGIAAYLEDQWKQNPAILDETLEVTELSRVRGTGIISKLSQSKWSIRDLLYLMMAIGDNAASNLLIERFDIYEIDEWLKKNQPGMRLGREFMRYSPTGQDNEVTAESVMKLLDHFMTSKNPFSEIVRSGLENHSTLFNLLALENTELPTFNKMSQFSHLIHEASALRTQKGPLSVVVLTEFKKNKSDDIKFLQNFGKTLYAKVSMPQLPKTGLTKHK</sequence>
<dbReference type="EMBL" id="BFBY01000011">
    <property type="protein sequence ID" value="GBG05349.1"/>
    <property type="molecule type" value="Genomic_DNA"/>
</dbReference>
<dbReference type="InterPro" id="IPR012338">
    <property type="entry name" value="Beta-lactam/transpept-like"/>
</dbReference>
<dbReference type="InterPro" id="IPR045155">
    <property type="entry name" value="Beta-lactam_cat"/>
</dbReference>
<evidence type="ECO:0000313" key="3">
    <source>
        <dbReference type="Proteomes" id="UP000257317"/>
    </source>
</evidence>
<keyword evidence="3" id="KW-1185">Reference proteome</keyword>
<dbReference type="GO" id="GO:0030655">
    <property type="term" value="P:beta-lactam antibiotic catabolic process"/>
    <property type="evidence" value="ECO:0007669"/>
    <property type="project" value="InterPro"/>
</dbReference>
<proteinExistence type="predicted"/>
<dbReference type="RefSeq" id="WP_117118679.1">
    <property type="nucleotide sequence ID" value="NZ_BFBY01000011.1"/>
</dbReference>
<name>A0A2Z6TUF6_9LACO</name>